<keyword evidence="3" id="KW-1185">Reference proteome</keyword>
<protein>
    <submittedName>
        <fullName evidence="2">Shortage in chiasmata 1</fullName>
    </submittedName>
</protein>
<evidence type="ECO:0000256" key="1">
    <source>
        <dbReference type="SAM" id="MobiDB-lite"/>
    </source>
</evidence>
<dbReference type="GO" id="GO:0000794">
    <property type="term" value="C:condensed nuclear chromosome"/>
    <property type="evidence" value="ECO:0007669"/>
    <property type="project" value="InterPro"/>
</dbReference>
<dbReference type="PANTHER" id="PTHR35668">
    <property type="entry name" value="PROTEIN SHORTAGE IN CHIASMATA 1 ORTHOLOG"/>
    <property type="match status" value="1"/>
</dbReference>
<dbReference type="PANTHER" id="PTHR35668:SF1">
    <property type="entry name" value="PROTEIN SHORTAGE IN CHIASMATA 1 ORTHOLOG"/>
    <property type="match status" value="1"/>
</dbReference>
<dbReference type="OrthoDB" id="9909657at2759"/>
<dbReference type="Ensembl" id="ENSCCET00000023867.1">
    <property type="protein sequence ID" value="ENSCCEP00000015354.1"/>
    <property type="gene ID" value="ENSCCEG00000014560.1"/>
</dbReference>
<dbReference type="GO" id="GO:0000712">
    <property type="term" value="P:resolution of meiotic recombination intermediates"/>
    <property type="evidence" value="ECO:0007669"/>
    <property type="project" value="InterPro"/>
</dbReference>
<organism evidence="2 3">
    <name type="scientific">Cyanistes caeruleus</name>
    <name type="common">Eurasian blue tit</name>
    <name type="synonym">Parus caeruleus</name>
    <dbReference type="NCBI Taxonomy" id="156563"/>
    <lineage>
        <taxon>Eukaryota</taxon>
        <taxon>Metazoa</taxon>
        <taxon>Chordata</taxon>
        <taxon>Craniata</taxon>
        <taxon>Vertebrata</taxon>
        <taxon>Euteleostomi</taxon>
        <taxon>Archelosauria</taxon>
        <taxon>Archosauria</taxon>
        <taxon>Dinosauria</taxon>
        <taxon>Saurischia</taxon>
        <taxon>Theropoda</taxon>
        <taxon>Coelurosauria</taxon>
        <taxon>Aves</taxon>
        <taxon>Neognathae</taxon>
        <taxon>Neoaves</taxon>
        <taxon>Telluraves</taxon>
        <taxon>Australaves</taxon>
        <taxon>Passeriformes</taxon>
        <taxon>Paridae</taxon>
        <taxon>Cyanistes</taxon>
    </lineage>
</organism>
<proteinExistence type="predicted"/>
<dbReference type="GO" id="GO:0003697">
    <property type="term" value="F:single-stranded DNA binding"/>
    <property type="evidence" value="ECO:0007669"/>
    <property type="project" value="TreeGrafter"/>
</dbReference>
<reference evidence="2" key="2">
    <citation type="submission" date="2025-09" db="UniProtKB">
        <authorList>
            <consortium name="Ensembl"/>
        </authorList>
    </citation>
    <scope>IDENTIFICATION</scope>
</reference>
<gene>
    <name evidence="2" type="primary">SHOC1</name>
</gene>
<reference evidence="2" key="1">
    <citation type="submission" date="2025-08" db="UniProtKB">
        <authorList>
            <consortium name="Ensembl"/>
        </authorList>
    </citation>
    <scope>IDENTIFICATION</scope>
</reference>
<accession>A0A8C0ZER1</accession>
<dbReference type="Pfam" id="PF17825">
    <property type="entry name" value="DUF5587"/>
    <property type="match status" value="2"/>
</dbReference>
<feature type="region of interest" description="Disordered" evidence="1">
    <location>
        <begin position="573"/>
        <end position="595"/>
    </location>
</feature>
<dbReference type="Proteomes" id="UP000694410">
    <property type="component" value="Unplaced"/>
</dbReference>
<dbReference type="InterPro" id="IPR039991">
    <property type="entry name" value="SHOC1"/>
</dbReference>
<evidence type="ECO:0000313" key="2">
    <source>
        <dbReference type="Ensembl" id="ENSCCEP00000015354.1"/>
    </source>
</evidence>
<sequence>MLKISQNKMFAALKYHSTDYLYESMARQKFSIWKLSLCFPPCLHQDEKYHLNGLFADDKYRKPWTRIGSTQNMIAISVLDQWKKSLLVEDFLEKKPISSVEFQASNDLIEVIPSSNPCSQTGTEECFLLTKNGFKGDSTQDKYLKIYYATEFKEPQQDLCLEEEFVFIDNLENFRRKLPTLSILLSRLQFFLVKDPLLDSKGQILRADDIFRECLTFQNDIKMEESQNELQGIKENFCTVSIKDEEYFLLPAELEFGKPSNGRSDCVKIPSYLQLKEVLNVTPVTVDDEDLCKQVIREDLKAAITYKIEISKYCAIPQEVCSSISTSMLEFCESAEYIPYLKDEMEMPLTPPCRQQRSWVNFLCRGLQEEPISLSGNSILIAEPSREFLESLVWQSEKYRDNMSSLLLVEHPDVNLEHQHHSLTELQKKLPVEIEAPMLGSLEVGWWLHTGLSLAAVEILEQLNMDGSNANSLLPTEIETFTKFTSYQLERWLEEKNSVTNQELLSAERHQSEKVVNPDLSLQIQRQYFATSAASSANIHSTNTSVEDLTGGSIRKIKTEEAICFLNQEKKIPKPSESQSCKDVSSKLDKSSCSGKPASLALASKWANDDSDLNNFIMMRSKHIVTQREEKHYVDRPENVVQPEEQHMCVHKDDDSVCETVKIEERTPENEDSITVNIQPSESQFQAFCLLEEAAIPVLKDLTHLGVLASVTWSFDSVKFDHTRFFLKQQEKVICDNFQQGKIDEKEIMLFRHAALVHLLVTVRDLLLTCGLDTALGYLSKAKDIYKNILESCLNNIWRQLKIIQYSSQKKHETHPKITALQCEMLNWMKSYGEKQSVKILIITRMDSEKAAFIHPLSGIDGLKVVDLNSEKKGSPLSCKEIISNLSRYSCIIVHNQQIGADFPWTHFSLVMEYDYSENSGWKNLCKNLNVTYMTFKTTLPGTIQMGSHGGSFLLEVQIPYVFLTTEGLLNMPDILQLFESKYSITFVERSSSYSLRLFGSIDRYVVLTIDEGTAIFLQSMEELNYEDSCDTVISRLMALSLQYMCCWIIFYSRERLSSEYSLKGNTLLNLVLIYATVIELTQKSEDFEVKVILTPGIEETALVIRQIADNILIASNISPHEWLDKSWLSVLPSETEKCLLTFPCINPLVAQFMLKKGSSLNRLFLASFDQLQELLPEVPKKVLKHFSDIVSSYSLNTAAPLEKTLKSASRPENQNNFNTLYLDNKQNCQILDLLDKAQNNTGMSHMNFEPLIPPLNHRKGVLNSDLPSCMRKKACLSDVITRRKPDFIAVSKDYEDFAHLEVKNSLHVQRQPFRMHDSSDNSSKDCEKEDFFATFSDCAPQESFKSFLEEFTDTTCNSPEIQIAQPLWNDSLSTSPHNSLAHDDFLSDFFDGMDKLPNLNFNQIGGGSTGKRKQRPPFFWTKENIKTDSGFPEVQEFKKRKLTYERVPGRRDGQTRLKFF</sequence>
<dbReference type="GO" id="GO:0016887">
    <property type="term" value="F:ATP hydrolysis activity"/>
    <property type="evidence" value="ECO:0007669"/>
    <property type="project" value="InterPro"/>
</dbReference>
<evidence type="ECO:0000313" key="3">
    <source>
        <dbReference type="Proteomes" id="UP000694410"/>
    </source>
</evidence>
<name>A0A8C0ZER1_CYACU</name>